<sequence>MKRLVLVTLWMALCAIHISAQKADDFLSRYKRFLNGVESLKSVTPHDYQRIDSVYEMLTNEYHTTYKAKMTNNQLSTYTAYRTRYKKKMAFLESKKLTEAVDTTGNVITKAVKKSSAKVSGFLKGLFGKKK</sequence>
<protein>
    <submittedName>
        <fullName evidence="2">Uncharacterized protein</fullName>
    </submittedName>
</protein>
<accession>A0A0S2KK52</accession>
<dbReference type="KEGG" id="peo:AS203_04805"/>
<dbReference type="EMBL" id="CP013195">
    <property type="protein sequence ID" value="ALO48483.1"/>
    <property type="molecule type" value="Genomic_DNA"/>
</dbReference>
<keyword evidence="3" id="KW-1185">Reference proteome</keyword>
<dbReference type="OrthoDB" id="9904321at2"/>
<dbReference type="RefSeq" id="WP_025065984.1">
    <property type="nucleotide sequence ID" value="NZ_CP013195.1"/>
</dbReference>
<evidence type="ECO:0000313" key="2">
    <source>
        <dbReference type="EMBL" id="ALO48483.1"/>
    </source>
</evidence>
<reference evidence="3" key="1">
    <citation type="submission" date="2015-11" db="EMBL/GenBank/DDBJ databases">
        <authorList>
            <person name="Holder M.E."/>
            <person name="Ajami N.J."/>
            <person name="Petrosino J.F."/>
        </authorList>
    </citation>
    <scope>NUCLEOTIDE SEQUENCE [LARGE SCALE GENOMIC DNA]</scope>
    <source>
        <strain evidence="3">F0113</strain>
    </source>
</reference>
<feature type="chain" id="PRO_5006601969" evidence="1">
    <location>
        <begin position="23"/>
        <end position="131"/>
    </location>
</feature>
<feature type="signal peptide" evidence="1">
    <location>
        <begin position="1"/>
        <end position="22"/>
    </location>
</feature>
<proteinExistence type="predicted"/>
<keyword evidence="1" id="KW-0732">Signal</keyword>
<organism evidence="2 3">
    <name type="scientific">Hoylesella enoeca</name>
    <dbReference type="NCBI Taxonomy" id="76123"/>
    <lineage>
        <taxon>Bacteria</taxon>
        <taxon>Pseudomonadati</taxon>
        <taxon>Bacteroidota</taxon>
        <taxon>Bacteroidia</taxon>
        <taxon>Bacteroidales</taxon>
        <taxon>Prevotellaceae</taxon>
        <taxon>Hoylesella</taxon>
    </lineage>
</organism>
<dbReference type="AlphaFoldDB" id="A0A0S2KK52"/>
<gene>
    <name evidence="2" type="ORF">AS203_04805</name>
</gene>
<evidence type="ECO:0000256" key="1">
    <source>
        <dbReference type="SAM" id="SignalP"/>
    </source>
</evidence>
<name>A0A0S2KK52_9BACT</name>
<dbReference type="Proteomes" id="UP000056252">
    <property type="component" value="Chromosome"/>
</dbReference>
<evidence type="ECO:0000313" key="3">
    <source>
        <dbReference type="Proteomes" id="UP000056252"/>
    </source>
</evidence>